<feature type="compositionally biased region" description="Low complexity" evidence="2">
    <location>
        <begin position="27"/>
        <end position="39"/>
    </location>
</feature>
<name>A0A2S5B8W9_9BASI</name>
<protein>
    <recommendedName>
        <fullName evidence="4">J domain-containing protein</fullName>
    </recommendedName>
</protein>
<feature type="region of interest" description="Disordered" evidence="2">
    <location>
        <begin position="383"/>
        <end position="404"/>
    </location>
</feature>
<feature type="transmembrane region" description="Helical" evidence="3">
    <location>
        <begin position="276"/>
        <end position="297"/>
    </location>
</feature>
<dbReference type="Pfam" id="PF00226">
    <property type="entry name" value="DnaJ"/>
    <property type="match status" value="1"/>
</dbReference>
<keyword evidence="3" id="KW-1133">Transmembrane helix</keyword>
<dbReference type="PROSITE" id="PS50076">
    <property type="entry name" value="DNAJ_2"/>
    <property type="match status" value="1"/>
</dbReference>
<dbReference type="InterPro" id="IPR018253">
    <property type="entry name" value="DnaJ_domain_CS"/>
</dbReference>
<organism evidence="5 6">
    <name type="scientific">Rhodotorula taiwanensis</name>
    <dbReference type="NCBI Taxonomy" id="741276"/>
    <lineage>
        <taxon>Eukaryota</taxon>
        <taxon>Fungi</taxon>
        <taxon>Dikarya</taxon>
        <taxon>Basidiomycota</taxon>
        <taxon>Pucciniomycotina</taxon>
        <taxon>Microbotryomycetes</taxon>
        <taxon>Sporidiobolales</taxon>
        <taxon>Sporidiobolaceae</taxon>
        <taxon>Rhodotorula</taxon>
    </lineage>
</organism>
<dbReference type="PRINTS" id="PR00625">
    <property type="entry name" value="JDOMAIN"/>
</dbReference>
<dbReference type="InterPro" id="IPR036869">
    <property type="entry name" value="J_dom_sf"/>
</dbReference>
<accession>A0A2S5B8W9</accession>
<dbReference type="PANTHER" id="PTHR43096">
    <property type="entry name" value="DNAJ HOMOLOG 1, MITOCHONDRIAL-RELATED"/>
    <property type="match status" value="1"/>
</dbReference>
<dbReference type="PROSITE" id="PS00636">
    <property type="entry name" value="DNAJ_1"/>
    <property type="match status" value="1"/>
</dbReference>
<dbReference type="Proteomes" id="UP000237144">
    <property type="component" value="Unassembled WGS sequence"/>
</dbReference>
<evidence type="ECO:0000259" key="4">
    <source>
        <dbReference type="PROSITE" id="PS50076"/>
    </source>
</evidence>
<reference evidence="5 6" key="1">
    <citation type="journal article" date="2018" name="Front. Microbiol.">
        <title>Prospects for Fungal Bioremediation of Acidic Radioactive Waste Sites: Characterization and Genome Sequence of Rhodotorula taiwanensis MD1149.</title>
        <authorList>
            <person name="Tkavc R."/>
            <person name="Matrosova V.Y."/>
            <person name="Grichenko O.E."/>
            <person name="Gostincar C."/>
            <person name="Volpe R.P."/>
            <person name="Klimenkova P."/>
            <person name="Gaidamakova E.K."/>
            <person name="Zhou C.E."/>
            <person name="Stewart B.J."/>
            <person name="Lyman M.G."/>
            <person name="Malfatti S.A."/>
            <person name="Rubinfeld B."/>
            <person name="Courtot M."/>
            <person name="Singh J."/>
            <person name="Dalgard C.L."/>
            <person name="Hamilton T."/>
            <person name="Frey K.G."/>
            <person name="Gunde-Cimerman N."/>
            <person name="Dugan L."/>
            <person name="Daly M.J."/>
        </authorList>
    </citation>
    <scope>NUCLEOTIDE SEQUENCE [LARGE SCALE GENOMIC DNA]</scope>
    <source>
        <strain evidence="5 6">MD1149</strain>
    </source>
</reference>
<dbReference type="AlphaFoldDB" id="A0A2S5B8W9"/>
<dbReference type="PANTHER" id="PTHR43096:SF52">
    <property type="entry name" value="DNAJ HOMOLOG 1, MITOCHONDRIAL-RELATED"/>
    <property type="match status" value="1"/>
</dbReference>
<comment type="caution">
    <text evidence="5">The sequence shown here is derived from an EMBL/GenBank/DDBJ whole genome shotgun (WGS) entry which is preliminary data.</text>
</comment>
<proteinExistence type="predicted"/>
<keyword evidence="3" id="KW-0472">Membrane</keyword>
<evidence type="ECO:0000256" key="3">
    <source>
        <dbReference type="SAM" id="Phobius"/>
    </source>
</evidence>
<dbReference type="OrthoDB" id="445556at2759"/>
<evidence type="ECO:0000256" key="2">
    <source>
        <dbReference type="SAM" id="MobiDB-lite"/>
    </source>
</evidence>
<evidence type="ECO:0000313" key="5">
    <source>
        <dbReference type="EMBL" id="POY73220.1"/>
    </source>
</evidence>
<dbReference type="EMBL" id="PJQD01000038">
    <property type="protein sequence ID" value="POY73220.1"/>
    <property type="molecule type" value="Genomic_DNA"/>
</dbReference>
<gene>
    <name evidence="5" type="ORF">BMF94_3553</name>
</gene>
<dbReference type="GO" id="GO:0042026">
    <property type="term" value="P:protein refolding"/>
    <property type="evidence" value="ECO:0007669"/>
    <property type="project" value="TreeGrafter"/>
</dbReference>
<feature type="domain" description="J" evidence="4">
    <location>
        <begin position="87"/>
        <end position="168"/>
    </location>
</feature>
<dbReference type="Gene3D" id="1.10.287.110">
    <property type="entry name" value="DnaJ domain"/>
    <property type="match status" value="1"/>
</dbReference>
<sequence length="404" mass="43803">MLKHCTCGRRFASTSSSSTGATIVRHSAPPSTSSATRRPRSIAAATPLLGPHELAHAPRRTFSSTAQSRVAVLDDNPLPFPKKANPSPFEIFHLPRDKNLSSKEVKGRYLELVKLYHPDRRAARGDRTSSIKGKGKAKNSEDDEFKAIVAAYELLSDPKRRETYLRTGFGWAGNGRSGFGAGGGGGPASPWSQSTAEYHFRRGRPMSSRTGRYSGTYDHWAWHAASGQYSGWSDPYNPHFRADEANGGRNGGPGGMAPNNASAGWDGQGMFGRNGAVFLALMSLTLFMTPLSAWYAVPTAPPGLDPYAPGSDGKLMSEVDAETGGGSAWIPRVYDKRHQDAAANLHKARMEARLMGQEKRDALKRRVQQIRREQAFERAQGMEAIERGQAGTGHQLALPPPSTS</sequence>
<evidence type="ECO:0000256" key="1">
    <source>
        <dbReference type="ARBA" id="ARBA00023186"/>
    </source>
</evidence>
<keyword evidence="1" id="KW-0143">Chaperone</keyword>
<dbReference type="GO" id="GO:0051082">
    <property type="term" value="F:unfolded protein binding"/>
    <property type="evidence" value="ECO:0007669"/>
    <property type="project" value="TreeGrafter"/>
</dbReference>
<dbReference type="CDD" id="cd06257">
    <property type="entry name" value="DnaJ"/>
    <property type="match status" value="1"/>
</dbReference>
<dbReference type="SMART" id="SM00271">
    <property type="entry name" value="DnaJ"/>
    <property type="match status" value="1"/>
</dbReference>
<feature type="region of interest" description="Disordered" evidence="2">
    <location>
        <begin position="1"/>
        <end position="39"/>
    </location>
</feature>
<dbReference type="STRING" id="741276.A0A2S5B8W9"/>
<dbReference type="SUPFAM" id="SSF46565">
    <property type="entry name" value="Chaperone J-domain"/>
    <property type="match status" value="1"/>
</dbReference>
<dbReference type="InterPro" id="IPR001623">
    <property type="entry name" value="DnaJ_domain"/>
</dbReference>
<keyword evidence="3" id="KW-0812">Transmembrane</keyword>
<dbReference type="GO" id="GO:0005737">
    <property type="term" value="C:cytoplasm"/>
    <property type="evidence" value="ECO:0007669"/>
    <property type="project" value="TreeGrafter"/>
</dbReference>
<evidence type="ECO:0000313" key="6">
    <source>
        <dbReference type="Proteomes" id="UP000237144"/>
    </source>
</evidence>
<keyword evidence="6" id="KW-1185">Reference proteome</keyword>